<evidence type="ECO:0000313" key="1">
    <source>
        <dbReference type="EMBL" id="KAK6784547.1"/>
    </source>
</evidence>
<accession>A0AAN8TG34</accession>
<protein>
    <submittedName>
        <fullName evidence="1">Uncharacterized protein</fullName>
    </submittedName>
</protein>
<gene>
    <name evidence="1" type="ORF">RDI58_018002</name>
</gene>
<comment type="caution">
    <text evidence="1">The sequence shown here is derived from an EMBL/GenBank/DDBJ whole genome shotgun (WGS) entry which is preliminary data.</text>
</comment>
<sequence>MLESQLNPLAIESVTISENEIMQLLTDDEANSKSDYNDNKLMNKMVTMMSIQIRKCAIIVTPSNISRKWKRKNLILSKYHFFSKVLMLLIFCYFCD</sequence>
<dbReference type="EMBL" id="JBANQN010000007">
    <property type="protein sequence ID" value="KAK6784547.1"/>
    <property type="molecule type" value="Genomic_DNA"/>
</dbReference>
<evidence type="ECO:0000313" key="2">
    <source>
        <dbReference type="Proteomes" id="UP001371456"/>
    </source>
</evidence>
<proteinExistence type="predicted"/>
<keyword evidence="2" id="KW-1185">Reference proteome</keyword>
<dbReference type="AlphaFoldDB" id="A0AAN8TG34"/>
<reference evidence="1 2" key="1">
    <citation type="submission" date="2024-02" db="EMBL/GenBank/DDBJ databases">
        <title>de novo genome assembly of Solanum bulbocastanum strain 11H21.</title>
        <authorList>
            <person name="Hosaka A.J."/>
        </authorList>
    </citation>
    <scope>NUCLEOTIDE SEQUENCE [LARGE SCALE GENOMIC DNA]</scope>
    <source>
        <tissue evidence="1">Young leaves</tissue>
    </source>
</reference>
<name>A0AAN8TG34_SOLBU</name>
<organism evidence="1 2">
    <name type="scientific">Solanum bulbocastanum</name>
    <name type="common">Wild potato</name>
    <dbReference type="NCBI Taxonomy" id="147425"/>
    <lineage>
        <taxon>Eukaryota</taxon>
        <taxon>Viridiplantae</taxon>
        <taxon>Streptophyta</taxon>
        <taxon>Embryophyta</taxon>
        <taxon>Tracheophyta</taxon>
        <taxon>Spermatophyta</taxon>
        <taxon>Magnoliopsida</taxon>
        <taxon>eudicotyledons</taxon>
        <taxon>Gunneridae</taxon>
        <taxon>Pentapetalae</taxon>
        <taxon>asterids</taxon>
        <taxon>lamiids</taxon>
        <taxon>Solanales</taxon>
        <taxon>Solanaceae</taxon>
        <taxon>Solanoideae</taxon>
        <taxon>Solaneae</taxon>
        <taxon>Solanum</taxon>
    </lineage>
</organism>
<dbReference type="Proteomes" id="UP001371456">
    <property type="component" value="Unassembled WGS sequence"/>
</dbReference>